<accession>A0ABP0RB64</accession>
<dbReference type="EMBL" id="CAXAMN010025783">
    <property type="protein sequence ID" value="CAK9097831.1"/>
    <property type="molecule type" value="Genomic_DNA"/>
</dbReference>
<evidence type="ECO:0000313" key="2">
    <source>
        <dbReference type="EMBL" id="CAK9097831.1"/>
    </source>
</evidence>
<dbReference type="Proteomes" id="UP001642484">
    <property type="component" value="Unassembled WGS sequence"/>
</dbReference>
<organism evidence="2 3">
    <name type="scientific">Durusdinium trenchii</name>
    <dbReference type="NCBI Taxonomy" id="1381693"/>
    <lineage>
        <taxon>Eukaryota</taxon>
        <taxon>Sar</taxon>
        <taxon>Alveolata</taxon>
        <taxon>Dinophyceae</taxon>
        <taxon>Suessiales</taxon>
        <taxon>Symbiodiniaceae</taxon>
        <taxon>Durusdinium</taxon>
    </lineage>
</organism>
<reference evidence="2 3" key="1">
    <citation type="submission" date="2024-02" db="EMBL/GenBank/DDBJ databases">
        <authorList>
            <person name="Chen Y."/>
            <person name="Shah S."/>
            <person name="Dougan E. K."/>
            <person name="Thang M."/>
            <person name="Chan C."/>
        </authorList>
    </citation>
    <scope>NUCLEOTIDE SEQUENCE [LARGE SCALE GENOMIC DNA]</scope>
</reference>
<gene>
    <name evidence="2" type="ORF">CCMP2556_LOCUS46396</name>
</gene>
<keyword evidence="3" id="KW-1185">Reference proteome</keyword>
<sequence>MPLTPTIALIQPLSQRGTENEVKIEQINQAKDRKVWVYTPMLMPIMLCRCPIQERSMVRGSHTYSRSRACRCPHRVPECPQNACPSEKVPKRATKQHPQASDAGFHARCS</sequence>
<evidence type="ECO:0000256" key="1">
    <source>
        <dbReference type="SAM" id="MobiDB-lite"/>
    </source>
</evidence>
<protein>
    <submittedName>
        <fullName evidence="2">Uncharacterized protein</fullName>
    </submittedName>
</protein>
<evidence type="ECO:0000313" key="3">
    <source>
        <dbReference type="Proteomes" id="UP001642484"/>
    </source>
</evidence>
<proteinExistence type="predicted"/>
<name>A0ABP0RB64_9DINO</name>
<feature type="region of interest" description="Disordered" evidence="1">
    <location>
        <begin position="82"/>
        <end position="110"/>
    </location>
</feature>
<comment type="caution">
    <text evidence="2">The sequence shown here is derived from an EMBL/GenBank/DDBJ whole genome shotgun (WGS) entry which is preliminary data.</text>
</comment>